<dbReference type="PANTHER" id="PTHR45913">
    <property type="entry name" value="EPM2A-INTERACTING PROTEIN 1"/>
    <property type="match status" value="1"/>
</dbReference>
<dbReference type="PANTHER" id="PTHR45913:SF9">
    <property type="entry name" value="GENERAL TRANSCRIPTION FACTOR II-I REPEAT DOMAIN-CONTAINING PROTEIN 2-LIKE-RELATED"/>
    <property type="match status" value="1"/>
</dbReference>
<evidence type="ECO:0000313" key="2">
    <source>
        <dbReference type="Proteomes" id="UP001159363"/>
    </source>
</evidence>
<keyword evidence="2" id="KW-1185">Reference proteome</keyword>
<evidence type="ECO:0000313" key="1">
    <source>
        <dbReference type="EMBL" id="KAJ8889092.1"/>
    </source>
</evidence>
<protein>
    <submittedName>
        <fullName evidence="1">Uncharacterized protein</fullName>
    </submittedName>
</protein>
<name>A0ABQ9HXI0_9NEOP</name>
<sequence>MADYVNTQVTSLLNTCKYYSLALDESCDTTDTSQASVFVRCKVVNFILVKLLDSRQIISTKGEYIFEQIIMNIYKIYKYLHQAALCVKDRLIDPVVRRFDKILAGALNQGDEELLLHCSVHWLSKGRVLERFWKLRHNVLHFNHLNNFNLNLHGKNCLFPVLFSEESSFRAELLRCYSDFSQILLTHFSRMQESAGNFKFPLNFEKYKDIISVLENSFETIFPDFRIYIKNIYKKIELFTNPFSISKTTLLS</sequence>
<dbReference type="Proteomes" id="UP001159363">
    <property type="component" value="Chromosome 3"/>
</dbReference>
<gene>
    <name evidence="1" type="ORF">PR048_008586</name>
</gene>
<comment type="caution">
    <text evidence="1">The sequence shown here is derived from an EMBL/GenBank/DDBJ whole genome shotgun (WGS) entry which is preliminary data.</text>
</comment>
<organism evidence="1 2">
    <name type="scientific">Dryococelus australis</name>
    <dbReference type="NCBI Taxonomy" id="614101"/>
    <lineage>
        <taxon>Eukaryota</taxon>
        <taxon>Metazoa</taxon>
        <taxon>Ecdysozoa</taxon>
        <taxon>Arthropoda</taxon>
        <taxon>Hexapoda</taxon>
        <taxon>Insecta</taxon>
        <taxon>Pterygota</taxon>
        <taxon>Neoptera</taxon>
        <taxon>Polyneoptera</taxon>
        <taxon>Phasmatodea</taxon>
        <taxon>Verophasmatodea</taxon>
        <taxon>Anareolatae</taxon>
        <taxon>Phasmatidae</taxon>
        <taxon>Eurycanthinae</taxon>
        <taxon>Dryococelus</taxon>
    </lineage>
</organism>
<reference evidence="1 2" key="1">
    <citation type="submission" date="2023-02" db="EMBL/GenBank/DDBJ databases">
        <title>LHISI_Scaffold_Assembly.</title>
        <authorList>
            <person name="Stuart O.P."/>
            <person name="Cleave R."/>
            <person name="Magrath M.J.L."/>
            <person name="Mikheyev A.S."/>
        </authorList>
    </citation>
    <scope>NUCLEOTIDE SEQUENCE [LARGE SCALE GENOMIC DNA]</scope>
    <source>
        <strain evidence="1">Daus_M_001</strain>
        <tissue evidence="1">Leg muscle</tissue>
    </source>
</reference>
<accession>A0ABQ9HXI0</accession>
<proteinExistence type="predicted"/>
<dbReference type="EMBL" id="JARBHB010000003">
    <property type="protein sequence ID" value="KAJ8889092.1"/>
    <property type="molecule type" value="Genomic_DNA"/>
</dbReference>